<sequence length="173" mass="20128">MPGVVYLNPDWAALKEKLKREYRNNDSQTRFFRRDFLTDFLTQNQKARRTVEGLQEYITNYHMISEALLNAEGLNEQQQGLEYLKGLPRDMSERLIRECGIKLSRPSTYQYDMLRGKLLDIVEEMETSEKINNVVREQPIGALEAALKQEVTKPAKQTRSFSFSSSLSKTSRI</sequence>
<dbReference type="RefSeq" id="XP_066628965.1">
    <property type="nucleotide sequence ID" value="XM_066781019.1"/>
</dbReference>
<evidence type="ECO:0000313" key="2">
    <source>
        <dbReference type="Proteomes" id="UP001430584"/>
    </source>
</evidence>
<proteinExistence type="predicted"/>
<comment type="caution">
    <text evidence="1">The sequence shown here is derived from an EMBL/GenBank/DDBJ whole genome shotgun (WGS) entry which is preliminary data.</text>
</comment>
<name>A0ABR3C3R2_9PEZI</name>
<dbReference type="EMBL" id="JAJVCZ030000010">
    <property type="protein sequence ID" value="KAL0255094.1"/>
    <property type="molecule type" value="Genomic_DNA"/>
</dbReference>
<dbReference type="Proteomes" id="UP001430584">
    <property type="component" value="Unassembled WGS sequence"/>
</dbReference>
<gene>
    <name evidence="1" type="ORF">SLS55_009623</name>
</gene>
<dbReference type="GeneID" id="92013708"/>
<evidence type="ECO:0000313" key="1">
    <source>
        <dbReference type="EMBL" id="KAL0255094.1"/>
    </source>
</evidence>
<organism evidence="1 2">
    <name type="scientific">Diplodia seriata</name>
    <dbReference type="NCBI Taxonomy" id="420778"/>
    <lineage>
        <taxon>Eukaryota</taxon>
        <taxon>Fungi</taxon>
        <taxon>Dikarya</taxon>
        <taxon>Ascomycota</taxon>
        <taxon>Pezizomycotina</taxon>
        <taxon>Dothideomycetes</taxon>
        <taxon>Dothideomycetes incertae sedis</taxon>
        <taxon>Botryosphaeriales</taxon>
        <taxon>Botryosphaeriaceae</taxon>
        <taxon>Diplodia</taxon>
    </lineage>
</organism>
<keyword evidence="2" id="KW-1185">Reference proteome</keyword>
<protein>
    <submittedName>
        <fullName evidence="1">Uncharacterized protein</fullName>
    </submittedName>
</protein>
<accession>A0ABR3C3R2</accession>
<reference evidence="1 2" key="1">
    <citation type="submission" date="2024-02" db="EMBL/GenBank/DDBJ databases">
        <title>De novo assembly and annotation of 12 fungi associated with fruit tree decline syndrome in Ontario, Canada.</title>
        <authorList>
            <person name="Sulman M."/>
            <person name="Ellouze W."/>
            <person name="Ilyukhin E."/>
        </authorList>
    </citation>
    <scope>NUCLEOTIDE SEQUENCE [LARGE SCALE GENOMIC DNA]</scope>
    <source>
        <strain evidence="1 2">FDS-637</strain>
    </source>
</reference>